<dbReference type="PANTHER" id="PTHR43531:SF11">
    <property type="entry name" value="METHYL-ACCEPTING CHEMOTAXIS PROTEIN 3"/>
    <property type="match status" value="1"/>
</dbReference>
<dbReference type="Proteomes" id="UP000759443">
    <property type="component" value="Unassembled WGS sequence"/>
</dbReference>
<dbReference type="SMART" id="SM00304">
    <property type="entry name" value="HAMP"/>
    <property type="match status" value="2"/>
</dbReference>
<dbReference type="Pfam" id="PF00672">
    <property type="entry name" value="HAMP"/>
    <property type="match status" value="2"/>
</dbReference>
<name>A0ABS4DYI7_9HYPH</name>
<dbReference type="PROSITE" id="PS50111">
    <property type="entry name" value="CHEMOTAXIS_TRANSDUC_2"/>
    <property type="match status" value="1"/>
</dbReference>
<evidence type="ECO:0000259" key="6">
    <source>
        <dbReference type="PROSITE" id="PS50111"/>
    </source>
</evidence>
<feature type="coiled-coil region" evidence="4">
    <location>
        <begin position="491"/>
        <end position="521"/>
    </location>
</feature>
<feature type="domain" description="HAMP" evidence="7">
    <location>
        <begin position="415"/>
        <end position="467"/>
    </location>
</feature>
<dbReference type="CDD" id="cd11386">
    <property type="entry name" value="MCP_signal"/>
    <property type="match status" value="1"/>
</dbReference>
<keyword evidence="5" id="KW-1133">Transmembrane helix</keyword>
<evidence type="ECO:0000259" key="8">
    <source>
        <dbReference type="PROSITE" id="PS50906"/>
    </source>
</evidence>
<evidence type="ECO:0000313" key="10">
    <source>
        <dbReference type="Proteomes" id="UP000759443"/>
    </source>
</evidence>
<comment type="similarity">
    <text evidence="2">Belongs to the methyl-accepting chemotaxis (MCP) protein family.</text>
</comment>
<feature type="transmembrane region" description="Helical" evidence="5">
    <location>
        <begin position="310"/>
        <end position="333"/>
    </location>
</feature>
<evidence type="ECO:0000256" key="5">
    <source>
        <dbReference type="SAM" id="Phobius"/>
    </source>
</evidence>
<sequence length="727" mass="77769">MRLIDISVKWRLAAALSVPLIVLTALTYIEIADTWNAYRRATALVAAAEDAGTIGDLVHLLQAERGLTAGFIGSKGEKFSKELSVARRKTDNNLGDMTEVFAAIRATGQQDLVDHAGETEAQLAELQSERAAIDAGTEAGASAFAYYTSTVGRLMDISREFSLDMASQGVTGQVLGFDLMMHVKELAGRERGMGNGFLSAGAFDPERYMGFVGLFGAQQALLDRFVQMMPPESKAIYEQDIDSRAARAVADMRADLLALGAKADLTLHSAPEWFKLTTQRIEEYKAIEDEALEELRGSAERVATSELRHALLVIALAGAGFVLSLVLGCSMVYTVVRPLGLLSGVLDKLAKGEIDVHVIHSEGHDEIGRMGQSIQSFIRSTRARVERERAQEQKAVEERRAARELSEKERARRAEEIGFAVDNLAGGLDALANGDVTHRITESFAAELDPLRVNFNASMERLNGVVTVIGSSSLNIQSGSGEVKRATDHLAQRTERQAAALEEASASLAQINTSLTEAARRAESVGELVSKAQVDTSRSEVVVTETVDAMGRIEQSSGQIGQIIGVIDEIAFQTNLLALNAGVEAARAGDAGKGFAVVAQEVRELAQRSANAAHEIKDLIQRSASEVGAGVTLVGETGSVLRSIEGHVASINEEVKAIVETAREQSVALNEISAAINQMDQVTQQNAAMVEETSAASHALAGEADRLKSQVDMFKLATAGTARSRAA</sequence>
<dbReference type="Pfam" id="PF08376">
    <property type="entry name" value="NIT"/>
    <property type="match status" value="1"/>
</dbReference>
<dbReference type="SMART" id="SM00283">
    <property type="entry name" value="MA"/>
    <property type="match status" value="1"/>
</dbReference>
<dbReference type="InterPro" id="IPR051310">
    <property type="entry name" value="MCP_chemotaxis"/>
</dbReference>
<proteinExistence type="inferred from homology"/>
<keyword evidence="10" id="KW-1185">Reference proteome</keyword>
<dbReference type="PROSITE" id="PS50885">
    <property type="entry name" value="HAMP"/>
    <property type="match status" value="2"/>
</dbReference>
<dbReference type="PANTHER" id="PTHR43531">
    <property type="entry name" value="PROTEIN ICFG"/>
    <property type="match status" value="1"/>
</dbReference>
<dbReference type="EMBL" id="JAGGJU010000005">
    <property type="protein sequence ID" value="MBP1850750.1"/>
    <property type="molecule type" value="Genomic_DNA"/>
</dbReference>
<dbReference type="InterPro" id="IPR003660">
    <property type="entry name" value="HAMP_dom"/>
</dbReference>
<dbReference type="SUPFAM" id="SSF158472">
    <property type="entry name" value="HAMP domain-like"/>
    <property type="match status" value="1"/>
</dbReference>
<feature type="transmembrane region" description="Helical" evidence="5">
    <location>
        <begin position="12"/>
        <end position="31"/>
    </location>
</feature>
<dbReference type="Gene3D" id="1.10.287.950">
    <property type="entry name" value="Methyl-accepting chemotaxis protein"/>
    <property type="match status" value="1"/>
</dbReference>
<keyword evidence="4" id="KW-0175">Coiled coil</keyword>
<accession>A0ABS4DYI7</accession>
<feature type="domain" description="Methyl-accepting transducer" evidence="6">
    <location>
        <begin position="472"/>
        <end position="701"/>
    </location>
</feature>
<comment type="caution">
    <text evidence="9">The sequence shown here is derived from an EMBL/GenBank/DDBJ whole genome shotgun (WGS) entry which is preliminary data.</text>
</comment>
<evidence type="ECO:0000256" key="2">
    <source>
        <dbReference type="ARBA" id="ARBA00029447"/>
    </source>
</evidence>
<dbReference type="InterPro" id="IPR004089">
    <property type="entry name" value="MCPsignal_dom"/>
</dbReference>
<protein>
    <submittedName>
        <fullName evidence="9">Methyl-accepting chemotaxis protein</fullName>
    </submittedName>
</protein>
<dbReference type="SUPFAM" id="SSF58104">
    <property type="entry name" value="Methyl-accepting chemotaxis protein (MCP) signaling domain"/>
    <property type="match status" value="1"/>
</dbReference>
<keyword evidence="5" id="KW-0812">Transmembrane</keyword>
<evidence type="ECO:0000256" key="1">
    <source>
        <dbReference type="ARBA" id="ARBA00022500"/>
    </source>
</evidence>
<keyword evidence="1" id="KW-0145">Chemotaxis</keyword>
<dbReference type="InterPro" id="IPR010910">
    <property type="entry name" value="Nitrate/nitrite_sensing_bac"/>
</dbReference>
<keyword evidence="5" id="KW-0472">Membrane</keyword>
<feature type="coiled-coil region" evidence="4">
    <location>
        <begin position="380"/>
        <end position="408"/>
    </location>
</feature>
<evidence type="ECO:0000259" key="7">
    <source>
        <dbReference type="PROSITE" id="PS50885"/>
    </source>
</evidence>
<dbReference type="CDD" id="cd06225">
    <property type="entry name" value="HAMP"/>
    <property type="match status" value="1"/>
</dbReference>
<keyword evidence="3" id="KW-0807">Transducer</keyword>
<dbReference type="Pfam" id="PF00015">
    <property type="entry name" value="MCPsignal"/>
    <property type="match status" value="1"/>
</dbReference>
<gene>
    <name evidence="9" type="ORF">J2Z17_002187</name>
</gene>
<evidence type="ECO:0000256" key="3">
    <source>
        <dbReference type="PROSITE-ProRule" id="PRU00284"/>
    </source>
</evidence>
<evidence type="ECO:0000313" key="9">
    <source>
        <dbReference type="EMBL" id="MBP1850750.1"/>
    </source>
</evidence>
<dbReference type="Gene3D" id="6.10.340.10">
    <property type="match status" value="1"/>
</dbReference>
<dbReference type="PROSITE" id="PS50906">
    <property type="entry name" value="NIT"/>
    <property type="match status" value="1"/>
</dbReference>
<dbReference type="RefSeq" id="WP_209944785.1">
    <property type="nucleotide sequence ID" value="NZ_JAGGJU010000005.1"/>
</dbReference>
<reference evidence="9 10" key="1">
    <citation type="submission" date="2021-03" db="EMBL/GenBank/DDBJ databases">
        <title>Genomic Encyclopedia of Type Strains, Phase IV (KMG-IV): sequencing the most valuable type-strain genomes for metagenomic binning, comparative biology and taxonomic classification.</title>
        <authorList>
            <person name="Goeker M."/>
        </authorList>
    </citation>
    <scope>NUCLEOTIDE SEQUENCE [LARGE SCALE GENOMIC DNA]</scope>
    <source>
        <strain evidence="9 10">DSM 21600</strain>
    </source>
</reference>
<organism evidence="9 10">
    <name type="scientific">Rhizobium halophytocola</name>
    <dbReference type="NCBI Taxonomy" id="735519"/>
    <lineage>
        <taxon>Bacteria</taxon>
        <taxon>Pseudomonadati</taxon>
        <taxon>Pseudomonadota</taxon>
        <taxon>Alphaproteobacteria</taxon>
        <taxon>Hyphomicrobiales</taxon>
        <taxon>Rhizobiaceae</taxon>
        <taxon>Rhizobium/Agrobacterium group</taxon>
        <taxon>Rhizobium</taxon>
    </lineage>
</organism>
<feature type="domain" description="HAMP" evidence="7">
    <location>
        <begin position="333"/>
        <end position="386"/>
    </location>
</feature>
<evidence type="ECO:0000256" key="4">
    <source>
        <dbReference type="SAM" id="Coils"/>
    </source>
</evidence>
<feature type="domain" description="NIT" evidence="8">
    <location>
        <begin position="52"/>
        <end position="302"/>
    </location>
</feature>
<dbReference type="InterPro" id="IPR013587">
    <property type="entry name" value="Nitrate/nitrite_sensing"/>
</dbReference>